<dbReference type="InterPro" id="IPR051162">
    <property type="entry name" value="T4SS_component"/>
</dbReference>
<comment type="caution">
    <text evidence="1">The sequence shown here is derived from an EMBL/GenBank/DDBJ whole genome shotgun (WGS) entry which is preliminary data.</text>
</comment>
<dbReference type="InterPro" id="IPR022458">
    <property type="entry name" value="Conjugative_coupling_TraG/TraD"/>
</dbReference>
<evidence type="ECO:0000313" key="1">
    <source>
        <dbReference type="EMBL" id="ERT10522.1"/>
    </source>
</evidence>
<dbReference type="AlphaFoldDB" id="U7QTD8"/>
<dbReference type="PATRIC" id="fig|1389415.4.peg.4851"/>
<keyword evidence="2" id="KW-1185">Reference proteome</keyword>
<proteinExistence type="predicted"/>
<dbReference type="Proteomes" id="UP000017133">
    <property type="component" value="Unassembled WGS sequence"/>
</dbReference>
<dbReference type="PANTHER" id="PTHR30121">
    <property type="entry name" value="UNCHARACTERIZED PROTEIN YJGR-RELATED"/>
    <property type="match status" value="1"/>
</dbReference>
<sequence length="406" mass="46083">MPVSHQRLFLGKGFLWQQKHTQRLLDTLRPEVERYVQPPRYYQLTRSFERRFEYQLPALCRITQRDSPWNPLRPLPPVGGNPALHGIEPDEVNVSMDLRERVGHMLVLGTTRVGKTRLAELLITQDIRRGNITIVFDPKGDADLLKRMWAEAHRAGREDEFHVFHLGWPDISARYNAVGRFGRVSEVASRIAGQLSGAGNSAAFREFAWRFVNIVTRALVALGQRPDYTLILRYVTNIGELYETYAEKIIRQHLPVLWEQVKKSLGLLTENDLPRNMQGQANAVKIWAIEMALSSEAGKTAALLAPDYTDMNDQRPIFDWQQVIRKKGIVYVGLDALSDAEVASAVGNSMFADLVSVAGHIYKFGLDNGLPEGKTRKLPISLHCDEFNELMGDEFIPLINKRGGWD</sequence>
<gene>
    <name evidence="1" type="ORF">O185_24350</name>
</gene>
<protein>
    <submittedName>
        <fullName evidence="1">Uncharacterized protein</fullName>
    </submittedName>
</protein>
<dbReference type="CDD" id="cd01127">
    <property type="entry name" value="TrwB_TraG_TraD_VirD4"/>
    <property type="match status" value="1"/>
</dbReference>
<dbReference type="PANTHER" id="PTHR30121:SF6">
    <property type="entry name" value="SLR6007 PROTEIN"/>
    <property type="match status" value="1"/>
</dbReference>
<reference evidence="1 2" key="1">
    <citation type="submission" date="2013-10" db="EMBL/GenBank/DDBJ databases">
        <title>Whole Genome Shotgun Sequence of Photorhabdus temperata J3.</title>
        <authorList>
            <person name="Park G.-S."/>
            <person name="Hong S.-J."/>
            <person name="Shin J.-H."/>
        </authorList>
    </citation>
    <scope>NUCLEOTIDE SEQUENCE [LARGE SCALE GENOMIC DNA]</scope>
    <source>
        <strain evidence="1 2">J3</strain>
    </source>
</reference>
<name>U7QTD8_PHOTE</name>
<dbReference type="Gene3D" id="3.40.50.300">
    <property type="entry name" value="P-loop containing nucleotide triphosphate hydrolases"/>
    <property type="match status" value="1"/>
</dbReference>
<dbReference type="NCBIfam" id="TIGR03743">
    <property type="entry name" value="SXT_TraD"/>
    <property type="match status" value="1"/>
</dbReference>
<accession>U7QTD8</accession>
<dbReference type="SUPFAM" id="SSF52540">
    <property type="entry name" value="P-loop containing nucleoside triphosphate hydrolases"/>
    <property type="match status" value="1"/>
</dbReference>
<evidence type="ECO:0000313" key="2">
    <source>
        <dbReference type="Proteomes" id="UP000017133"/>
    </source>
</evidence>
<dbReference type="EMBL" id="AXDT01000306">
    <property type="protein sequence ID" value="ERT10522.1"/>
    <property type="molecule type" value="Genomic_DNA"/>
</dbReference>
<dbReference type="InterPro" id="IPR027417">
    <property type="entry name" value="P-loop_NTPase"/>
</dbReference>
<organism evidence="1 2">
    <name type="scientific">Photorhabdus temperata J3</name>
    <dbReference type="NCBI Taxonomy" id="1389415"/>
    <lineage>
        <taxon>Bacteria</taxon>
        <taxon>Pseudomonadati</taxon>
        <taxon>Pseudomonadota</taxon>
        <taxon>Gammaproteobacteria</taxon>
        <taxon>Enterobacterales</taxon>
        <taxon>Morganellaceae</taxon>
        <taxon>Photorhabdus</taxon>
    </lineage>
</organism>